<feature type="transmembrane region" description="Helical" evidence="1">
    <location>
        <begin position="47"/>
        <end position="70"/>
    </location>
</feature>
<keyword evidence="1" id="KW-1133">Transmembrane helix</keyword>
<keyword evidence="1" id="KW-0812">Transmembrane</keyword>
<gene>
    <name evidence="2" type="ORF">SASPL_143254</name>
</gene>
<proteinExistence type="predicted"/>
<evidence type="ECO:0000313" key="3">
    <source>
        <dbReference type="Proteomes" id="UP000298416"/>
    </source>
</evidence>
<reference evidence="2" key="1">
    <citation type="submission" date="2018-01" db="EMBL/GenBank/DDBJ databases">
        <authorList>
            <person name="Mao J.F."/>
        </authorList>
    </citation>
    <scope>NUCLEOTIDE SEQUENCE</scope>
    <source>
        <strain evidence="2">Huo1</strain>
        <tissue evidence="2">Leaf</tissue>
    </source>
</reference>
<dbReference type="EMBL" id="PNBA02000016">
    <property type="protein sequence ID" value="KAG6397092.1"/>
    <property type="molecule type" value="Genomic_DNA"/>
</dbReference>
<dbReference type="Proteomes" id="UP000298416">
    <property type="component" value="Unassembled WGS sequence"/>
</dbReference>
<accession>A0A8X8Z9K4</accession>
<organism evidence="2">
    <name type="scientific">Salvia splendens</name>
    <name type="common">Scarlet sage</name>
    <dbReference type="NCBI Taxonomy" id="180675"/>
    <lineage>
        <taxon>Eukaryota</taxon>
        <taxon>Viridiplantae</taxon>
        <taxon>Streptophyta</taxon>
        <taxon>Embryophyta</taxon>
        <taxon>Tracheophyta</taxon>
        <taxon>Spermatophyta</taxon>
        <taxon>Magnoliopsida</taxon>
        <taxon>eudicotyledons</taxon>
        <taxon>Gunneridae</taxon>
        <taxon>Pentapetalae</taxon>
        <taxon>asterids</taxon>
        <taxon>lamiids</taxon>
        <taxon>Lamiales</taxon>
        <taxon>Lamiaceae</taxon>
        <taxon>Nepetoideae</taxon>
        <taxon>Mentheae</taxon>
        <taxon>Salviinae</taxon>
        <taxon>Salvia</taxon>
        <taxon>Salvia subgen. Calosphace</taxon>
        <taxon>core Calosphace</taxon>
    </lineage>
</organism>
<dbReference type="AlphaFoldDB" id="A0A8X8Z9K4"/>
<dbReference type="PANTHER" id="PTHR31852">
    <property type="entry name" value="LATE EMBRYOGENESIS ABUNDANT (LEA) HYDROXYPROLINE-RICH GLYCOPROTEIN FAMILY"/>
    <property type="match status" value="1"/>
</dbReference>
<dbReference type="Gene3D" id="2.60.40.1820">
    <property type="match status" value="1"/>
</dbReference>
<evidence type="ECO:0000256" key="1">
    <source>
        <dbReference type="SAM" id="Phobius"/>
    </source>
</evidence>
<reference evidence="2" key="2">
    <citation type="submission" date="2020-08" db="EMBL/GenBank/DDBJ databases">
        <title>Plant Genome Project.</title>
        <authorList>
            <person name="Zhang R.-G."/>
        </authorList>
    </citation>
    <scope>NUCLEOTIDE SEQUENCE</scope>
    <source>
        <strain evidence="2">Huo1</strain>
        <tissue evidence="2">Leaf</tissue>
    </source>
</reference>
<sequence length="245" mass="26741">MSDKKEQVKPLAPAAHRVDIDYYDRSNDFPDELGPQLCHRRQRCIKLCGCFAAILLIALTVVLVLMFTVLHVKIPSLKMNSVAVEGVTELNGTSGFGPGRNLTFGFGLEVKNPNVASYRFGNVATFLYYGGSLVGEAAGPAGEAQARKRVGVDVRVVVMVDKIMEVGRLKGDLSVGILSISSYMKDIIWKPKVEIALNTKIFFEHQQQLPARSSDPSRGDFRPGGMGTEFAGHALPPKWHAVLGQ</sequence>
<evidence type="ECO:0008006" key="4">
    <source>
        <dbReference type="Google" id="ProtNLM"/>
    </source>
</evidence>
<name>A0A8X8Z9K4_SALSN</name>
<protein>
    <recommendedName>
        <fullName evidence="4">Late embryogenesis abundant protein LEA-2 subgroup domain-containing protein</fullName>
    </recommendedName>
</protein>
<keyword evidence="3" id="KW-1185">Reference proteome</keyword>
<evidence type="ECO:0000313" key="2">
    <source>
        <dbReference type="EMBL" id="KAG6397092.1"/>
    </source>
</evidence>
<keyword evidence="1" id="KW-0472">Membrane</keyword>
<comment type="caution">
    <text evidence="2">The sequence shown here is derived from an EMBL/GenBank/DDBJ whole genome shotgun (WGS) entry which is preliminary data.</text>
</comment>
<dbReference type="InterPro" id="IPR055301">
    <property type="entry name" value="Lea14-like_2"/>
</dbReference>